<dbReference type="Proteomes" id="UP000053326">
    <property type="component" value="Unassembled WGS sequence"/>
</dbReference>
<gene>
    <name evidence="1" type="ORF">XD66_1104</name>
</gene>
<comment type="caution">
    <text evidence="1">The sequence shown here is derived from an EMBL/GenBank/DDBJ whole genome shotgun (WGS) entry which is preliminary data.</text>
</comment>
<reference evidence="2" key="1">
    <citation type="journal article" date="2015" name="MBio">
        <title>Genome-Resolved Metagenomic Analysis Reveals Roles for Candidate Phyla and Other Microbial Community Members in Biogeochemical Transformations in Oil Reservoirs.</title>
        <authorList>
            <person name="Hu P."/>
            <person name="Tom L."/>
            <person name="Singh A."/>
            <person name="Thomas B.C."/>
            <person name="Baker B.J."/>
            <person name="Piceno Y.M."/>
            <person name="Andersen G.L."/>
            <person name="Banfield J.F."/>
        </authorList>
    </citation>
    <scope>NUCLEOTIDE SEQUENCE [LARGE SCALE GENOMIC DNA]</scope>
</reference>
<feature type="non-terminal residue" evidence="1">
    <location>
        <position position="1"/>
    </location>
</feature>
<protein>
    <submittedName>
        <fullName evidence="1">Uncharacterized protein</fullName>
    </submittedName>
</protein>
<accession>A0A101FFP6</accession>
<dbReference type="AlphaFoldDB" id="A0A101FFP6"/>
<dbReference type="EMBL" id="LGFO01000145">
    <property type="protein sequence ID" value="KUK36185.1"/>
    <property type="molecule type" value="Genomic_DNA"/>
</dbReference>
<proteinExistence type="predicted"/>
<name>A0A101FFP6_9THEO</name>
<organism evidence="1 2">
    <name type="scientific">Thermacetogenium phaeum</name>
    <dbReference type="NCBI Taxonomy" id="85874"/>
    <lineage>
        <taxon>Bacteria</taxon>
        <taxon>Bacillati</taxon>
        <taxon>Bacillota</taxon>
        <taxon>Clostridia</taxon>
        <taxon>Thermoanaerobacterales</taxon>
        <taxon>Thermoanaerobacteraceae</taxon>
        <taxon>Thermacetogenium</taxon>
    </lineage>
</organism>
<sequence>PFAIHGPDPFNRILQLQFHSQHPLSCMLRKNFKSPGIRGCNHTARPIPKYPAATCAAQSGPQAAQV</sequence>
<evidence type="ECO:0000313" key="2">
    <source>
        <dbReference type="Proteomes" id="UP000053326"/>
    </source>
</evidence>
<evidence type="ECO:0000313" key="1">
    <source>
        <dbReference type="EMBL" id="KUK36185.1"/>
    </source>
</evidence>